<dbReference type="GO" id="GO:0042802">
    <property type="term" value="F:identical protein binding"/>
    <property type="evidence" value="ECO:0007669"/>
    <property type="project" value="UniProtKB-ARBA"/>
</dbReference>
<keyword evidence="1" id="KW-0678">Repressor</keyword>
<dbReference type="RefSeq" id="WP_093194649.1">
    <property type="nucleotide sequence ID" value="NZ_FNEV01000012.1"/>
</dbReference>
<evidence type="ECO:0000256" key="2">
    <source>
        <dbReference type="ARBA" id="ARBA00022969"/>
    </source>
</evidence>
<protein>
    <submittedName>
        <fullName evidence="9">Transcriptional regulator, AbrB family</fullName>
    </submittedName>
</protein>
<keyword evidence="2" id="KW-0749">Sporulation</keyword>
<dbReference type="Pfam" id="PF04014">
    <property type="entry name" value="MazE_antitoxin"/>
    <property type="match status" value="1"/>
</dbReference>
<gene>
    <name evidence="9" type="ORF">SAMN04490247_2984</name>
</gene>
<evidence type="ECO:0000256" key="5">
    <source>
        <dbReference type="ARBA" id="ARBA00023159"/>
    </source>
</evidence>
<dbReference type="GO" id="GO:0030435">
    <property type="term" value="P:sporulation resulting in formation of a cellular spore"/>
    <property type="evidence" value="ECO:0007669"/>
    <property type="project" value="UniProtKB-KW"/>
</dbReference>
<dbReference type="InterPro" id="IPR037914">
    <property type="entry name" value="SpoVT-AbrB_sf"/>
</dbReference>
<evidence type="ECO:0000256" key="3">
    <source>
        <dbReference type="ARBA" id="ARBA00023015"/>
    </source>
</evidence>
<dbReference type="NCBIfam" id="TIGR01439">
    <property type="entry name" value="lp_hng_hel_AbrB"/>
    <property type="match status" value="1"/>
</dbReference>
<dbReference type="AlphaFoldDB" id="A0A1G8W1M5"/>
<dbReference type="FunFam" id="2.10.260.10:FF:000001">
    <property type="entry name" value="Stage V sporulation protein T"/>
    <property type="match status" value="1"/>
</dbReference>
<keyword evidence="10" id="KW-1185">Reference proteome</keyword>
<sequence>MKSTGIVRKVDELGRVVIPIELRRTLDINEKDALEIYVDDDRIVLKKYKPSMTCQVTGEVSDDNMKLAGGNLVLSKEGAEQLVKEIQGKTAK</sequence>
<evidence type="ECO:0000256" key="7">
    <source>
        <dbReference type="PROSITE-ProRule" id="PRU01076"/>
    </source>
</evidence>
<reference evidence="10" key="1">
    <citation type="submission" date="2016-10" db="EMBL/GenBank/DDBJ databases">
        <authorList>
            <person name="Varghese N."/>
            <person name="Submissions S."/>
        </authorList>
    </citation>
    <scope>NUCLEOTIDE SEQUENCE [LARGE SCALE GENOMIC DNA]</scope>
    <source>
        <strain evidence="10">DSM 4771</strain>
    </source>
</reference>
<dbReference type="InterPro" id="IPR007159">
    <property type="entry name" value="SpoVT-AbrB_dom"/>
</dbReference>
<evidence type="ECO:0000256" key="4">
    <source>
        <dbReference type="ARBA" id="ARBA00023125"/>
    </source>
</evidence>
<dbReference type="STRING" id="86666.SAMN04490247_2984"/>
<accession>A0A1G8W1M5</accession>
<dbReference type="OrthoDB" id="9782993at2"/>
<feature type="domain" description="SpoVT-AbrB" evidence="8">
    <location>
        <begin position="5"/>
        <end position="50"/>
    </location>
</feature>
<evidence type="ECO:0000313" key="10">
    <source>
        <dbReference type="Proteomes" id="UP000199225"/>
    </source>
</evidence>
<dbReference type="SUPFAM" id="SSF89447">
    <property type="entry name" value="AbrB/MazE/MraZ-like"/>
    <property type="match status" value="1"/>
</dbReference>
<dbReference type="Gene3D" id="2.10.260.10">
    <property type="match status" value="1"/>
</dbReference>
<dbReference type="EMBL" id="FNEV01000012">
    <property type="protein sequence ID" value="SDJ72159.1"/>
    <property type="molecule type" value="Genomic_DNA"/>
</dbReference>
<dbReference type="InterPro" id="IPR040678">
    <property type="entry name" value="AbrB_C"/>
</dbReference>
<keyword evidence="4 7" id="KW-0238">DNA-binding</keyword>
<dbReference type="PROSITE" id="PS51740">
    <property type="entry name" value="SPOVT_ABRB"/>
    <property type="match status" value="1"/>
</dbReference>
<dbReference type="Proteomes" id="UP000199225">
    <property type="component" value="Unassembled WGS sequence"/>
</dbReference>
<evidence type="ECO:0000256" key="6">
    <source>
        <dbReference type="ARBA" id="ARBA00023163"/>
    </source>
</evidence>
<dbReference type="InterPro" id="IPR052731">
    <property type="entry name" value="B_subtilis_Trans_State_Reg"/>
</dbReference>
<keyword evidence="5" id="KW-0010">Activator</keyword>
<evidence type="ECO:0000259" key="8">
    <source>
        <dbReference type="PROSITE" id="PS51740"/>
    </source>
</evidence>
<dbReference type="Pfam" id="PF18277">
    <property type="entry name" value="AbrB_C"/>
    <property type="match status" value="1"/>
</dbReference>
<evidence type="ECO:0000313" key="9">
    <source>
        <dbReference type="EMBL" id="SDJ72159.1"/>
    </source>
</evidence>
<dbReference type="PANTHER" id="PTHR36432">
    <property type="match status" value="1"/>
</dbReference>
<evidence type="ECO:0000256" key="1">
    <source>
        <dbReference type="ARBA" id="ARBA00022491"/>
    </source>
</evidence>
<proteinExistence type="predicted"/>
<keyword evidence="3" id="KW-0805">Transcription regulation</keyword>
<dbReference type="GO" id="GO:0003677">
    <property type="term" value="F:DNA binding"/>
    <property type="evidence" value="ECO:0007669"/>
    <property type="project" value="UniProtKB-UniRule"/>
</dbReference>
<name>A0A1G8W1M5_9BACI</name>
<dbReference type="PANTHER" id="PTHR36432:SF4">
    <property type="entry name" value="TRANSITION STATE REGULATOR ABH-RELATED"/>
    <property type="match status" value="1"/>
</dbReference>
<organism evidence="9 10">
    <name type="scientific">Salimicrobium halophilum</name>
    <dbReference type="NCBI Taxonomy" id="86666"/>
    <lineage>
        <taxon>Bacteria</taxon>
        <taxon>Bacillati</taxon>
        <taxon>Bacillota</taxon>
        <taxon>Bacilli</taxon>
        <taxon>Bacillales</taxon>
        <taxon>Bacillaceae</taxon>
        <taxon>Salimicrobium</taxon>
    </lineage>
</organism>
<dbReference type="SMART" id="SM00966">
    <property type="entry name" value="SpoVT_AbrB"/>
    <property type="match status" value="1"/>
</dbReference>
<keyword evidence="6" id="KW-0804">Transcription</keyword>